<comment type="caution">
    <text evidence="7">The sequence shown here is derived from an EMBL/GenBank/DDBJ whole genome shotgun (WGS) entry which is preliminary data.</text>
</comment>
<sequence length="218" mass="23560">MGSIPECLKVHRLTITLYIRLSKGVHPSALIGALATALLLFLALEGGGGGEGWGRGSAFVHLGAFATHFGTQIWMTFFSGIVLFFGLPRKAFGAVQRLLFPVYFALNTGLGLLSLLTLPPDATHAQRFNLSLLIVCDILGSSVIVPAMVRTLGARGRLEGDRELEPKERAHLLRTSKEYAQQHAVFRRLHGACALVNLLAMACNAARLYHLAGRMVAT</sequence>
<dbReference type="EMBL" id="JAFNEN010000547">
    <property type="protein sequence ID" value="KAG8180834.1"/>
    <property type="molecule type" value="Genomic_DNA"/>
</dbReference>
<dbReference type="PANTHER" id="PTHR23241:SF102">
    <property type="entry name" value="LD23009P"/>
    <property type="match status" value="1"/>
</dbReference>
<evidence type="ECO:0000256" key="1">
    <source>
        <dbReference type="ARBA" id="ARBA00004370"/>
    </source>
</evidence>
<reference evidence="7 8" key="1">
    <citation type="journal article" date="2022" name="Nat. Ecol. Evol.">
        <title>A masculinizing supergene underlies an exaggerated male reproductive morph in a spider.</title>
        <authorList>
            <person name="Hendrickx F."/>
            <person name="De Corte Z."/>
            <person name="Sonet G."/>
            <person name="Van Belleghem S.M."/>
            <person name="Kostlbacher S."/>
            <person name="Vangestel C."/>
        </authorList>
    </citation>
    <scope>NUCLEOTIDE SEQUENCE [LARGE SCALE GENOMIC DNA]</scope>
    <source>
        <strain evidence="7">W744_W776</strain>
    </source>
</reference>
<dbReference type="InterPro" id="IPR025423">
    <property type="entry name" value="TMEM205-like"/>
</dbReference>
<evidence type="ECO:0000256" key="5">
    <source>
        <dbReference type="SAM" id="Phobius"/>
    </source>
</evidence>
<feature type="transmembrane region" description="Helical" evidence="5">
    <location>
        <begin position="25"/>
        <end position="44"/>
    </location>
</feature>
<keyword evidence="4 5" id="KW-0472">Membrane</keyword>
<evidence type="ECO:0000256" key="4">
    <source>
        <dbReference type="ARBA" id="ARBA00023136"/>
    </source>
</evidence>
<evidence type="ECO:0000259" key="6">
    <source>
        <dbReference type="Pfam" id="PF13664"/>
    </source>
</evidence>
<feature type="transmembrane region" description="Helical" evidence="5">
    <location>
        <begin position="98"/>
        <end position="118"/>
    </location>
</feature>
<gene>
    <name evidence="7" type="ORF">JTE90_005921</name>
</gene>
<evidence type="ECO:0000256" key="2">
    <source>
        <dbReference type="ARBA" id="ARBA00022692"/>
    </source>
</evidence>
<evidence type="ECO:0000313" key="7">
    <source>
        <dbReference type="EMBL" id="KAG8180834.1"/>
    </source>
</evidence>
<comment type="subcellular location">
    <subcellularLocation>
        <location evidence="1">Membrane</location>
    </subcellularLocation>
</comment>
<name>A0AAV6UAT8_9ARAC</name>
<proteinExistence type="predicted"/>
<keyword evidence="2 5" id="KW-0812">Transmembrane</keyword>
<dbReference type="Pfam" id="PF13664">
    <property type="entry name" value="DUF4149"/>
    <property type="match status" value="1"/>
</dbReference>
<keyword evidence="3 5" id="KW-1133">Transmembrane helix</keyword>
<dbReference type="AlphaFoldDB" id="A0AAV6UAT8"/>
<dbReference type="InterPro" id="IPR053009">
    <property type="entry name" value="Xanthocillin_Biosynth-Assoc"/>
</dbReference>
<evidence type="ECO:0000313" key="8">
    <source>
        <dbReference type="Proteomes" id="UP000827092"/>
    </source>
</evidence>
<dbReference type="GO" id="GO:0016020">
    <property type="term" value="C:membrane"/>
    <property type="evidence" value="ECO:0007669"/>
    <property type="project" value="UniProtKB-SubCell"/>
</dbReference>
<organism evidence="7 8">
    <name type="scientific">Oedothorax gibbosus</name>
    <dbReference type="NCBI Taxonomy" id="931172"/>
    <lineage>
        <taxon>Eukaryota</taxon>
        <taxon>Metazoa</taxon>
        <taxon>Ecdysozoa</taxon>
        <taxon>Arthropoda</taxon>
        <taxon>Chelicerata</taxon>
        <taxon>Arachnida</taxon>
        <taxon>Araneae</taxon>
        <taxon>Araneomorphae</taxon>
        <taxon>Entelegynae</taxon>
        <taxon>Araneoidea</taxon>
        <taxon>Linyphiidae</taxon>
        <taxon>Erigoninae</taxon>
        <taxon>Oedothorax</taxon>
    </lineage>
</organism>
<dbReference type="Proteomes" id="UP000827092">
    <property type="component" value="Unassembled WGS sequence"/>
</dbReference>
<protein>
    <recommendedName>
        <fullName evidence="6">TMEM205-like domain-containing protein</fullName>
    </recommendedName>
</protein>
<keyword evidence="8" id="KW-1185">Reference proteome</keyword>
<evidence type="ECO:0000256" key="3">
    <source>
        <dbReference type="ARBA" id="ARBA00022989"/>
    </source>
</evidence>
<feature type="domain" description="TMEM205-like" evidence="6">
    <location>
        <begin position="64"/>
        <end position="151"/>
    </location>
</feature>
<feature type="transmembrane region" description="Helical" evidence="5">
    <location>
        <begin position="130"/>
        <end position="149"/>
    </location>
</feature>
<accession>A0AAV6UAT8</accession>
<feature type="transmembrane region" description="Helical" evidence="5">
    <location>
        <begin position="64"/>
        <end position="86"/>
    </location>
</feature>
<dbReference type="PANTHER" id="PTHR23241">
    <property type="entry name" value="LATE EMBRYOGENESIS ABUNDANT PLANTS LEA-RELATED"/>
    <property type="match status" value="1"/>
</dbReference>